<accession>A0A6L2N8U8</accession>
<protein>
    <submittedName>
        <fullName evidence="1">Protein ALP1-like isoform X1</fullName>
    </submittedName>
</protein>
<reference evidence="1" key="1">
    <citation type="journal article" date="2019" name="Sci. Rep.">
        <title>Draft genome of Tanacetum cinerariifolium, the natural source of mosquito coil.</title>
        <authorList>
            <person name="Yamashiro T."/>
            <person name="Shiraishi A."/>
            <person name="Satake H."/>
            <person name="Nakayama K."/>
        </authorList>
    </citation>
    <scope>NUCLEOTIDE SEQUENCE</scope>
</reference>
<comment type="caution">
    <text evidence="1">The sequence shown here is derived from an EMBL/GenBank/DDBJ whole genome shotgun (WGS) entry which is preliminary data.</text>
</comment>
<sequence>MGSSSNPRNQATIQDGMSPFRKFKEDKVKGTWLDNVLSQREKRDASWFKEKVLLVQAQAEAFQTDDLDVYDSNCDDISSAIAVLMANLSSCDSDVLTEEWINCPKSWHGQFERGDKKYPTLMLEVVASYNLWIWYAFFGLAGANNVLTILNNYLLFDDILDDIASTVPFKANGVTFEKGYYIADGIYLQWATFVKSFTVARDEKVAIFKRRQENARKDVKRAFGVLQ</sequence>
<dbReference type="PANTHER" id="PTHR47150">
    <property type="entry name" value="OS12G0169200 PROTEIN"/>
    <property type="match status" value="1"/>
</dbReference>
<dbReference type="EMBL" id="BKCJ010008371">
    <property type="protein sequence ID" value="GEU81867.1"/>
    <property type="molecule type" value="Genomic_DNA"/>
</dbReference>
<proteinExistence type="predicted"/>
<gene>
    <name evidence="1" type="ORF">Tci_053845</name>
</gene>
<dbReference type="InterPro" id="IPR006912">
    <property type="entry name" value="Harbinger_derived_prot"/>
</dbReference>
<dbReference type="AlphaFoldDB" id="A0A6L2N8U8"/>
<evidence type="ECO:0000313" key="1">
    <source>
        <dbReference type="EMBL" id="GEU81867.1"/>
    </source>
</evidence>
<name>A0A6L2N8U8_TANCI</name>
<dbReference type="PANTHER" id="PTHR47150:SF6">
    <property type="entry name" value="OS01G0872900 PROTEIN"/>
    <property type="match status" value="1"/>
</dbReference>
<organism evidence="1">
    <name type="scientific">Tanacetum cinerariifolium</name>
    <name type="common">Dalmatian daisy</name>
    <name type="synonym">Chrysanthemum cinerariifolium</name>
    <dbReference type="NCBI Taxonomy" id="118510"/>
    <lineage>
        <taxon>Eukaryota</taxon>
        <taxon>Viridiplantae</taxon>
        <taxon>Streptophyta</taxon>
        <taxon>Embryophyta</taxon>
        <taxon>Tracheophyta</taxon>
        <taxon>Spermatophyta</taxon>
        <taxon>Magnoliopsida</taxon>
        <taxon>eudicotyledons</taxon>
        <taxon>Gunneridae</taxon>
        <taxon>Pentapetalae</taxon>
        <taxon>asterids</taxon>
        <taxon>campanulids</taxon>
        <taxon>Asterales</taxon>
        <taxon>Asteraceae</taxon>
        <taxon>Asteroideae</taxon>
        <taxon>Anthemideae</taxon>
        <taxon>Anthemidinae</taxon>
        <taxon>Tanacetum</taxon>
    </lineage>
</organism>
<dbReference type="Pfam" id="PF04827">
    <property type="entry name" value="Plant_tran"/>
    <property type="match status" value="1"/>
</dbReference>